<dbReference type="InterPro" id="IPR016024">
    <property type="entry name" value="ARM-type_fold"/>
</dbReference>
<dbReference type="SUPFAM" id="SSF57850">
    <property type="entry name" value="RING/U-box"/>
    <property type="match status" value="1"/>
</dbReference>
<keyword evidence="18" id="KW-1185">Reference proteome</keyword>
<dbReference type="SMART" id="SM00184">
    <property type="entry name" value="RING"/>
    <property type="match status" value="1"/>
</dbReference>
<feature type="region of interest" description="Disordered" evidence="15">
    <location>
        <begin position="1818"/>
        <end position="1837"/>
    </location>
</feature>
<evidence type="ECO:0000259" key="16">
    <source>
        <dbReference type="PROSITE" id="PS50089"/>
    </source>
</evidence>
<dbReference type="GO" id="GO:1990116">
    <property type="term" value="P:ribosome-associated ubiquitin-dependent protein catabolic process"/>
    <property type="evidence" value="ECO:0007669"/>
    <property type="project" value="InterPro"/>
</dbReference>
<dbReference type="GO" id="GO:0005829">
    <property type="term" value="C:cytosol"/>
    <property type="evidence" value="ECO:0007669"/>
    <property type="project" value="UniProtKB-SubCell"/>
</dbReference>
<evidence type="ECO:0000256" key="5">
    <source>
        <dbReference type="ARBA" id="ARBA00012483"/>
    </source>
</evidence>
<sequence>MAPKQKGKSKASSSSKAAELLINTSSAADAQAASNAGSSQLSAIFERFAAPSVSRDVSDSSLSIDNGASSRPSGSPPPPSVRFENNDIGMALRKMMKKDSVTKQKGLADLQTALETGDAAVVTGCLPAFCYVYRRFALLDESWRVRKGAQGCFVLVVGKVGRELAPHLRGVLPVWLASCFDVNEEVAMSARRALDTAFPPEQVKKRVDLLKHCRSDLVDEYVRCLNHSEKTLNEEYGGDTAMQTMPKAEREERYDRVISATVQAVGHMALLLSSPSLSPPPLLSDDWTAAMRRFFQGKLGLWQFMAANHRPPVRQGACRAMNDVLVAYQQAGGLPPVAKGDGETAMPQSLCNGVLGAIGDKTLMEEVCTPSVVVRFVKLFGSVWDLVKVDKVFFPRLLSSLRHGGFTSSRQYFHALPPLLSSIPPTLILSHDGAHTQMPHFFFCLLLAFRPPAPPYPAGQDILTAWYECFVFLLEKRYCVGGSASASAASGGDGDGGEELTRLGYANTLCDEWLWLPVDIYLRCDSKGHLGDGQPPLRKRREPEMDHNHHQQQQPEQHLEREESGQGGRKKKDKGGKEERETWQHQFDDGFVPAIPSDELACMPDLIKGVVKEMLDRSFPRFVFISLLRLLSAALSSPSPSPSTTAPSTRPLAILQAIMTATPPETPTPSLHQWLTGEAGALAGGMWRRLFARLREEREAERVKELLSVCEEALRRLSVTDAWLGEGGGEQHQQQPQGDAVMRLLSGEVLPLYRAMWQHVDTSHAQAIDAERLSVLDGMYLRVISPLMDQLQLSGNGDRWEEEVIDGLLDIADGNGVIVTCVVGHLINRRWSGSRLPTALEQAALSIWPSFLRPSLAQATPDTDIQERAMAVLNGCLSRHSWLSREGLLGLGRVVRQGVDMACDGHVCGVSEGIVDMAKCVADIHLEGEGESEWCGIQSSLFTSLLYLWLTTPTPTPADVGDAFALLAKTREESERNVVWKTLTDILCTGEASLAGRRLSSSTVPPSRWAEAAVQLTAAAATDAKQWALLARCLMKAGSDVWSIGAWREREGEGGSLWQLWWVAEVLVSMVERCGKTGTASGLAECISSTPDPFISTLSLLLYVHSQGTAPPLTPPHTTTGPPPLIHRIEAHLTRRLMPGMLLSHQQQQPMCRLVEVCVGLGVDVGVRALEAAMGEWAAIEDEKVANDALLSLWSACQRALEQQSPSEHNGTEWRAVLSAFHRCLASSSHPPPHTTAGALLSSLTHAYRSAMANVHQSLRRLKSQPQPADNEGLVKLADSLQRAIALRGVCVDMAEAFVPIECDGERKRARTDSPERRAAAAAAVAAPPPSHDDTPVIQEVDPSSGEGIHQAAFVTEESELVLEHDDNDPAIQAHRALNGGYHKALDSIATRADTQATLDLIHQLLSHLLIPTDQQQPSLLLIDAAASFVAGLMEQGHGVDVLAGAAGEGGGEVVTAAQIGEMARLLQMGLAVHAASAQRVLEGHGQQQQQQGVRDVLQVVMPTGTYRLLRAFLPCLSRPYTLHTSQHLQALTTRLFPPPAASAAATEPPSPFTETPLLDAILSPFIDLTCAIDSLARHWVEERDRGELTVLTMEEDGDQRDGNHSHKHHAVRVGWMPSCVWEEVWGCMRAIVGGLPTDDHHISQLVRLLHCCRSVPMHTCLMQHFRKHSWFAAPIPPPITPPQAESLLAAFGRSVNSLTDKATDDTQGERPAAALFASSEEAVRASTVEGLGLMRWMFDCLVGADVARELLSPYRLIAAILSHAIATEGERGDTEDDEDHQDDHGLLAFPLEMLPGVVRALWMWLTVLPSLLDTHATHGGSDGQGEGGEEGDGPSLSSYLLTLLQTAPSDAYEAAGEVRKAWEAMVQTEEEEPGEAGERSSPPHPPSPPVPPPPSLPPSLCRIESVATGATRSLLTAGAGGATEVAGRMTRVLSKAVSAFDTTDTTDTDTDGTQRERPDGWCGVADGLIDPLVLSEVLKMSPIEVLVELIFVTLIACEPHQGHPQALIARQPSTPPIHPLPPGPSIPRHRLAAALARCQEAFGGRVEGRGRGRGGESGRHLWHDWISHVRDASRETGGMVDLEGLGENGADAWNPLNPAFVWLLATKAYTWVVRACPTAVRSIWSASSNTKSRKQLERFTSTLITPRLISAEISAATAHLQQNLAQQEGERTLRYNRRLRQLTVGFVSGEMSVDLVLYFPEHYPLQPVTAAETPEIAGVPKRRTMNWLLSTVRTLKTSSLSAALTVWYDNLRLFSSSLEDCPICFSVVHPQHRSLPKTACPTCKHKFHAECIFKWFRTSHKTTCPLCQSPF</sequence>
<evidence type="ECO:0000256" key="8">
    <source>
        <dbReference type="ARBA" id="ARBA00022679"/>
    </source>
</evidence>
<feature type="compositionally biased region" description="Pro residues" evidence="15">
    <location>
        <begin position="1883"/>
        <end position="1898"/>
    </location>
</feature>
<keyword evidence="9" id="KW-0479">Metal-binding</keyword>
<dbReference type="GO" id="GO:0043023">
    <property type="term" value="F:ribosomal large subunit binding"/>
    <property type="evidence" value="ECO:0007669"/>
    <property type="project" value="TreeGrafter"/>
</dbReference>
<dbReference type="Proteomes" id="UP000041254">
    <property type="component" value="Unassembled WGS sequence"/>
</dbReference>
<dbReference type="InterPro" id="IPR013083">
    <property type="entry name" value="Znf_RING/FYVE/PHD"/>
</dbReference>
<evidence type="ECO:0000256" key="9">
    <source>
        <dbReference type="ARBA" id="ARBA00022723"/>
    </source>
</evidence>
<evidence type="ECO:0000313" key="18">
    <source>
        <dbReference type="Proteomes" id="UP000041254"/>
    </source>
</evidence>
<protein>
    <recommendedName>
        <fullName evidence="6">E3 ubiquitin-protein ligase listerin</fullName>
        <ecNumber evidence="5">2.3.2.27</ecNumber>
    </recommendedName>
</protein>
<feature type="region of interest" description="Disordered" evidence="15">
    <location>
        <begin position="52"/>
        <end position="85"/>
    </location>
</feature>
<comment type="similarity">
    <text evidence="4">Belongs to the LTN1 family.</text>
</comment>
<keyword evidence="12" id="KW-0833">Ubl conjugation pathway</keyword>
<dbReference type="PROSITE" id="PS50089">
    <property type="entry name" value="ZF_RING_2"/>
    <property type="match status" value="1"/>
</dbReference>
<dbReference type="InterPro" id="IPR054476">
    <property type="entry name" value="Ltn1_N"/>
</dbReference>
<reference evidence="17 18" key="1">
    <citation type="submission" date="2014-11" db="EMBL/GenBank/DDBJ databases">
        <authorList>
            <person name="Zhu J."/>
            <person name="Qi W."/>
            <person name="Song R."/>
        </authorList>
    </citation>
    <scope>NUCLEOTIDE SEQUENCE [LARGE SCALE GENOMIC DNA]</scope>
</reference>
<name>A0A0G4EL74_VITBC</name>
<evidence type="ECO:0000256" key="15">
    <source>
        <dbReference type="SAM" id="MobiDB-lite"/>
    </source>
</evidence>
<evidence type="ECO:0000256" key="7">
    <source>
        <dbReference type="ARBA" id="ARBA00022490"/>
    </source>
</evidence>
<dbReference type="GO" id="GO:0072344">
    <property type="term" value="P:rescue of stalled ribosome"/>
    <property type="evidence" value="ECO:0007669"/>
    <property type="project" value="TreeGrafter"/>
</dbReference>
<comment type="subcellular location">
    <subcellularLocation>
        <location evidence="2">Cytoplasm</location>
        <location evidence="2">Cytosol</location>
    </subcellularLocation>
</comment>
<keyword evidence="10" id="KW-0677">Repeat</keyword>
<evidence type="ECO:0000256" key="11">
    <source>
        <dbReference type="ARBA" id="ARBA00022771"/>
    </source>
</evidence>
<dbReference type="CDD" id="cd16491">
    <property type="entry name" value="RING-CH-C4HC3_LTN1"/>
    <property type="match status" value="1"/>
</dbReference>
<dbReference type="OrthoDB" id="6108at2759"/>
<comment type="catalytic activity">
    <reaction evidence="1">
        <text>S-ubiquitinyl-[E2 ubiquitin-conjugating enzyme]-L-cysteine + [acceptor protein]-L-lysine = [E2 ubiquitin-conjugating enzyme]-L-cysteine + N(6)-ubiquitinyl-[acceptor protein]-L-lysine.</text>
        <dbReference type="EC" id="2.3.2.27"/>
    </reaction>
</comment>
<dbReference type="FunFam" id="3.30.40.10:FF:000038">
    <property type="entry name" value="E3 ubiquitin-protein ligase listerin"/>
    <property type="match status" value="1"/>
</dbReference>
<proteinExistence type="inferred from homology"/>
<dbReference type="Gene3D" id="3.30.40.10">
    <property type="entry name" value="Zinc/RING finger domain, C3HC4 (zinc finger)"/>
    <property type="match status" value="1"/>
</dbReference>
<evidence type="ECO:0000256" key="4">
    <source>
        <dbReference type="ARBA" id="ARBA00007997"/>
    </source>
</evidence>
<dbReference type="Pfam" id="PF13639">
    <property type="entry name" value="zf-RING_2"/>
    <property type="match status" value="1"/>
</dbReference>
<keyword evidence="11 14" id="KW-0863">Zinc-finger</keyword>
<feature type="region of interest" description="Disordered" evidence="15">
    <location>
        <begin position="531"/>
        <end position="587"/>
    </location>
</feature>
<dbReference type="UniPathway" id="UPA00143"/>
<feature type="region of interest" description="Disordered" evidence="15">
    <location>
        <begin position="1867"/>
        <end position="1899"/>
    </location>
</feature>
<dbReference type="EC" id="2.3.2.27" evidence="5"/>
<evidence type="ECO:0000256" key="12">
    <source>
        <dbReference type="ARBA" id="ARBA00022786"/>
    </source>
</evidence>
<evidence type="ECO:0000256" key="6">
    <source>
        <dbReference type="ARBA" id="ARBA00017157"/>
    </source>
</evidence>
<dbReference type="InterPro" id="IPR011989">
    <property type="entry name" value="ARM-like"/>
</dbReference>
<feature type="domain" description="RING-type" evidence="16">
    <location>
        <begin position="2262"/>
        <end position="2309"/>
    </location>
</feature>
<accession>A0A0G4EL74</accession>
<organism evidence="17 18">
    <name type="scientific">Vitrella brassicaformis (strain CCMP3155)</name>
    <dbReference type="NCBI Taxonomy" id="1169540"/>
    <lineage>
        <taxon>Eukaryota</taxon>
        <taxon>Sar</taxon>
        <taxon>Alveolata</taxon>
        <taxon>Colpodellida</taxon>
        <taxon>Vitrellaceae</taxon>
        <taxon>Vitrella</taxon>
    </lineage>
</organism>
<dbReference type="PANTHER" id="PTHR12389">
    <property type="entry name" value="ZINC FINGER PROTEIN 294"/>
    <property type="match status" value="1"/>
</dbReference>
<feature type="compositionally biased region" description="Low complexity" evidence="15">
    <location>
        <begin position="52"/>
        <end position="73"/>
    </location>
</feature>
<evidence type="ECO:0000256" key="14">
    <source>
        <dbReference type="PROSITE-ProRule" id="PRU00175"/>
    </source>
</evidence>
<evidence type="ECO:0000256" key="1">
    <source>
        <dbReference type="ARBA" id="ARBA00000900"/>
    </source>
</evidence>
<dbReference type="InterPro" id="IPR039804">
    <property type="entry name" value="RING-CH-C4HC3_LTN1"/>
</dbReference>
<comment type="pathway">
    <text evidence="3">Protein modification; protein ubiquitination.</text>
</comment>
<keyword evidence="13" id="KW-0862">Zinc</keyword>
<dbReference type="InterPro" id="IPR001841">
    <property type="entry name" value="Znf_RING"/>
</dbReference>
<evidence type="ECO:0000256" key="13">
    <source>
        <dbReference type="ARBA" id="ARBA00022833"/>
    </source>
</evidence>
<gene>
    <name evidence="17" type="ORF">Vbra_5140</name>
</gene>
<dbReference type="GO" id="GO:1990112">
    <property type="term" value="C:RQC complex"/>
    <property type="evidence" value="ECO:0007669"/>
    <property type="project" value="InterPro"/>
</dbReference>
<evidence type="ECO:0000256" key="2">
    <source>
        <dbReference type="ARBA" id="ARBA00004514"/>
    </source>
</evidence>
<dbReference type="PANTHER" id="PTHR12389:SF0">
    <property type="entry name" value="E3 UBIQUITIN-PROTEIN LIGASE LISTERIN"/>
    <property type="match status" value="1"/>
</dbReference>
<dbReference type="Gene3D" id="1.25.10.10">
    <property type="entry name" value="Leucine-rich Repeat Variant"/>
    <property type="match status" value="1"/>
</dbReference>
<dbReference type="InParanoid" id="A0A0G4EL74"/>
<evidence type="ECO:0000256" key="3">
    <source>
        <dbReference type="ARBA" id="ARBA00004906"/>
    </source>
</evidence>
<evidence type="ECO:0000313" key="17">
    <source>
        <dbReference type="EMBL" id="CEL98161.1"/>
    </source>
</evidence>
<dbReference type="InterPro" id="IPR039795">
    <property type="entry name" value="LTN1/Rkr1"/>
</dbReference>
<dbReference type="GO" id="GO:0008270">
    <property type="term" value="F:zinc ion binding"/>
    <property type="evidence" value="ECO:0007669"/>
    <property type="project" value="UniProtKB-KW"/>
</dbReference>
<dbReference type="SUPFAM" id="SSF48371">
    <property type="entry name" value="ARM repeat"/>
    <property type="match status" value="1"/>
</dbReference>
<dbReference type="EMBL" id="CDMY01000264">
    <property type="protein sequence ID" value="CEL98161.1"/>
    <property type="molecule type" value="Genomic_DNA"/>
</dbReference>
<dbReference type="STRING" id="1169540.A0A0G4EL74"/>
<feature type="region of interest" description="Disordered" evidence="15">
    <location>
        <begin position="1309"/>
        <end position="1335"/>
    </location>
</feature>
<keyword evidence="8" id="KW-0808">Transferase</keyword>
<feature type="compositionally biased region" description="Basic and acidic residues" evidence="15">
    <location>
        <begin position="575"/>
        <end position="587"/>
    </location>
</feature>
<dbReference type="Pfam" id="PF22958">
    <property type="entry name" value="Ltn1_1st"/>
    <property type="match status" value="1"/>
</dbReference>
<dbReference type="GO" id="GO:0016567">
    <property type="term" value="P:protein ubiquitination"/>
    <property type="evidence" value="ECO:0007669"/>
    <property type="project" value="UniProtKB-UniPathway"/>
</dbReference>
<dbReference type="GO" id="GO:0061630">
    <property type="term" value="F:ubiquitin protein ligase activity"/>
    <property type="evidence" value="ECO:0007669"/>
    <property type="project" value="UniProtKB-EC"/>
</dbReference>
<feature type="compositionally biased region" description="Basic and acidic residues" evidence="15">
    <location>
        <begin position="1309"/>
        <end position="1319"/>
    </location>
</feature>
<evidence type="ECO:0000256" key="10">
    <source>
        <dbReference type="ARBA" id="ARBA00022737"/>
    </source>
</evidence>
<keyword evidence="7" id="KW-0963">Cytoplasm</keyword>
<dbReference type="VEuPathDB" id="CryptoDB:Vbra_5140"/>